<dbReference type="NCBIfam" id="TIGR01679">
    <property type="entry name" value="bact_FAD_ox"/>
    <property type="match status" value="1"/>
</dbReference>
<dbReference type="Pfam" id="PF01565">
    <property type="entry name" value="FAD_binding_4"/>
    <property type="match status" value="1"/>
</dbReference>
<accession>A0A927GV50</accession>
<keyword evidence="5" id="KW-1185">Reference proteome</keyword>
<dbReference type="InterPro" id="IPR007173">
    <property type="entry name" value="ALO_C"/>
</dbReference>
<evidence type="ECO:0000256" key="2">
    <source>
        <dbReference type="ARBA" id="ARBA00023002"/>
    </source>
</evidence>
<dbReference type="InterPro" id="IPR016171">
    <property type="entry name" value="Vanillyl_alc_oxidase_C-sub2"/>
</dbReference>
<feature type="domain" description="FAD-binding PCMH-type" evidence="3">
    <location>
        <begin position="51"/>
        <end position="216"/>
    </location>
</feature>
<dbReference type="SUPFAM" id="SSF56176">
    <property type="entry name" value="FAD-binding/transporter-associated domain-like"/>
    <property type="match status" value="1"/>
</dbReference>
<dbReference type="InterPro" id="IPR010031">
    <property type="entry name" value="FAD_lactone_oxidase-like"/>
</dbReference>
<keyword evidence="1" id="KW-0285">Flavoprotein</keyword>
<keyword evidence="1" id="KW-0274">FAD</keyword>
<dbReference type="PIRSF" id="PIRSF000136">
    <property type="entry name" value="LGO_GLO"/>
    <property type="match status" value="1"/>
</dbReference>
<dbReference type="InterPro" id="IPR006094">
    <property type="entry name" value="Oxid_FAD_bind_N"/>
</dbReference>
<dbReference type="PANTHER" id="PTHR43762:SF1">
    <property type="entry name" value="D-ARABINONO-1,4-LACTONE OXIDASE"/>
    <property type="match status" value="1"/>
</dbReference>
<dbReference type="RefSeq" id="WP_190762381.1">
    <property type="nucleotide sequence ID" value="NZ_JACXLD010000001.1"/>
</dbReference>
<dbReference type="Gene3D" id="1.10.45.10">
    <property type="entry name" value="Vanillyl-alcohol Oxidase, Chain A, domain 4"/>
    <property type="match status" value="1"/>
</dbReference>
<dbReference type="PROSITE" id="PS51387">
    <property type="entry name" value="FAD_PCMH"/>
    <property type="match status" value="1"/>
</dbReference>
<evidence type="ECO:0000256" key="1">
    <source>
        <dbReference type="ARBA" id="ARBA00022827"/>
    </source>
</evidence>
<dbReference type="Proteomes" id="UP000610558">
    <property type="component" value="Unassembled WGS sequence"/>
</dbReference>
<keyword evidence="2" id="KW-0560">Oxidoreductase</keyword>
<organism evidence="4 5">
    <name type="scientific">Spongiibacter pelagi</name>
    <dbReference type="NCBI Taxonomy" id="2760804"/>
    <lineage>
        <taxon>Bacteria</taxon>
        <taxon>Pseudomonadati</taxon>
        <taxon>Pseudomonadota</taxon>
        <taxon>Gammaproteobacteria</taxon>
        <taxon>Cellvibrionales</taxon>
        <taxon>Spongiibacteraceae</taxon>
        <taxon>Spongiibacter</taxon>
    </lineage>
</organism>
<protein>
    <submittedName>
        <fullName evidence="4">FAD-binding protein</fullName>
    </submittedName>
</protein>
<dbReference type="EMBL" id="JACXLD010000001">
    <property type="protein sequence ID" value="MBD2858020.1"/>
    <property type="molecule type" value="Genomic_DNA"/>
</dbReference>
<dbReference type="InterPro" id="IPR016166">
    <property type="entry name" value="FAD-bd_PCMH"/>
</dbReference>
<dbReference type="GO" id="GO:0071949">
    <property type="term" value="F:FAD binding"/>
    <property type="evidence" value="ECO:0007669"/>
    <property type="project" value="InterPro"/>
</dbReference>
<comment type="caution">
    <text evidence="4">The sequence shown here is derived from an EMBL/GenBank/DDBJ whole genome shotgun (WGS) entry which is preliminary data.</text>
</comment>
<reference evidence="4" key="1">
    <citation type="submission" date="2020-09" db="EMBL/GenBank/DDBJ databases">
        <authorList>
            <person name="Yoon J.-W."/>
        </authorList>
    </citation>
    <scope>NUCLEOTIDE SEQUENCE</scope>
    <source>
        <strain evidence="4">KMU-158</strain>
    </source>
</reference>
<evidence type="ECO:0000313" key="4">
    <source>
        <dbReference type="EMBL" id="MBD2858020.1"/>
    </source>
</evidence>
<dbReference type="GO" id="GO:0016020">
    <property type="term" value="C:membrane"/>
    <property type="evidence" value="ECO:0007669"/>
    <property type="project" value="InterPro"/>
</dbReference>
<dbReference type="Pfam" id="PF04030">
    <property type="entry name" value="ALO"/>
    <property type="match status" value="1"/>
</dbReference>
<dbReference type="Gene3D" id="3.30.43.10">
    <property type="entry name" value="Uridine Diphospho-n-acetylenolpyruvylglucosamine Reductase, domain 2"/>
    <property type="match status" value="1"/>
</dbReference>
<sequence>MKRRNFTRAALLGAVAAGQFAIRPSDVLALTEPQSTSPRRAIPWQNWSGYQKATPAQRVTPKSEQELADYLKQATLPVRPVGAGHSFTALVPTDGCVLSTRHFNQIQATADLKARVGAGVRLGSLAQQLHELGQALPNMPDINQQTVAGAFSTGTHGTGVNYSAMHHYVDGLRLVTPRGEILDCSRAKNPELFDAARVSLGSLGVITEYQLANVAPYKLKRVTQMLPLDEVLENFHQLAAQHRNFEMYYIPHCDSALLITTDYTDEAIKPRGEDTDNDSVRDLQKLRDYTAWWPGLRRKLISTVAAATEKEEHVDWWWSIYPSERAVRFNEMEYHLPQQDIVPALRQVREIVEQRHPDVFFPIEVRVVQEDDAWLSPFYKRPTASLAVHRYYAESFEAYFAEIEPVYQAMAGRPHWGKLHTLNADVLSQRYPKWKEFSELRAELDPNGVMLNPHLREVFGLA</sequence>
<gene>
    <name evidence="4" type="ORF">IB286_03300</name>
</gene>
<dbReference type="InterPro" id="IPR036318">
    <property type="entry name" value="FAD-bd_PCMH-like_sf"/>
</dbReference>
<dbReference type="PANTHER" id="PTHR43762">
    <property type="entry name" value="L-GULONOLACTONE OXIDASE"/>
    <property type="match status" value="1"/>
</dbReference>
<dbReference type="AlphaFoldDB" id="A0A927GV50"/>
<evidence type="ECO:0000313" key="5">
    <source>
        <dbReference type="Proteomes" id="UP000610558"/>
    </source>
</evidence>
<proteinExistence type="predicted"/>
<dbReference type="InterPro" id="IPR016167">
    <property type="entry name" value="FAD-bd_PCMH_sub1"/>
</dbReference>
<name>A0A927GV50_9GAMM</name>
<dbReference type="InterPro" id="IPR016169">
    <property type="entry name" value="FAD-bd_PCMH_sub2"/>
</dbReference>
<dbReference type="Gene3D" id="3.30.465.10">
    <property type="match status" value="1"/>
</dbReference>
<evidence type="ECO:0000259" key="3">
    <source>
        <dbReference type="PROSITE" id="PS51387"/>
    </source>
</evidence>
<dbReference type="Gene3D" id="3.30.70.2520">
    <property type="match status" value="1"/>
</dbReference>
<dbReference type="GO" id="GO:0003885">
    <property type="term" value="F:D-arabinono-1,4-lactone oxidase activity"/>
    <property type="evidence" value="ECO:0007669"/>
    <property type="project" value="InterPro"/>
</dbReference>